<evidence type="ECO:0000259" key="3">
    <source>
        <dbReference type="Pfam" id="PF13115"/>
    </source>
</evidence>
<dbReference type="EMBL" id="JAQKAB010000007">
    <property type="protein sequence ID" value="MDA7027331.1"/>
    <property type="molecule type" value="Genomic_DNA"/>
</dbReference>
<dbReference type="PROSITE" id="PS51257">
    <property type="entry name" value="PROKAR_LIPOPROTEIN"/>
    <property type="match status" value="1"/>
</dbReference>
<dbReference type="RefSeq" id="WP_271341166.1">
    <property type="nucleotide sequence ID" value="NZ_JAQKAB010000007.1"/>
</dbReference>
<keyword evidence="2" id="KW-0732">Signal</keyword>
<protein>
    <submittedName>
        <fullName evidence="4">FixH family protein</fullName>
    </submittedName>
</protein>
<organism evidence="4 5">
    <name type="scientific">Bacillus changyiensis</name>
    <dbReference type="NCBI Taxonomy" id="3004103"/>
    <lineage>
        <taxon>Bacteria</taxon>
        <taxon>Bacillati</taxon>
        <taxon>Bacillota</taxon>
        <taxon>Bacilli</taxon>
        <taxon>Bacillales</taxon>
        <taxon>Bacillaceae</taxon>
        <taxon>Bacillus</taxon>
    </lineage>
</organism>
<name>A0ABT4X4Y6_9BACI</name>
<accession>A0ABT4X4Y6</accession>
<feature type="region of interest" description="Disordered" evidence="1">
    <location>
        <begin position="125"/>
        <end position="148"/>
    </location>
</feature>
<feature type="signal peptide" evidence="2">
    <location>
        <begin position="1"/>
        <end position="20"/>
    </location>
</feature>
<comment type="caution">
    <text evidence="4">The sequence shown here is derived from an EMBL/GenBank/DDBJ whole genome shotgun (WGS) entry which is preliminary data.</text>
</comment>
<dbReference type="Proteomes" id="UP001211894">
    <property type="component" value="Unassembled WGS sequence"/>
</dbReference>
<evidence type="ECO:0000256" key="1">
    <source>
        <dbReference type="SAM" id="MobiDB-lite"/>
    </source>
</evidence>
<dbReference type="Pfam" id="PF13115">
    <property type="entry name" value="YtkA"/>
    <property type="match status" value="1"/>
</dbReference>
<evidence type="ECO:0000313" key="4">
    <source>
        <dbReference type="EMBL" id="MDA7027331.1"/>
    </source>
</evidence>
<feature type="chain" id="PRO_5046547653" evidence="2">
    <location>
        <begin position="21"/>
        <end position="148"/>
    </location>
</feature>
<dbReference type="InterPro" id="IPR032693">
    <property type="entry name" value="YtkA-like_dom"/>
</dbReference>
<feature type="domain" description="YtkA-like" evidence="3">
    <location>
        <begin position="30"/>
        <end position="113"/>
    </location>
</feature>
<feature type="compositionally biased region" description="Basic and acidic residues" evidence="1">
    <location>
        <begin position="128"/>
        <end position="148"/>
    </location>
</feature>
<reference evidence="4 5" key="1">
    <citation type="submission" date="2023-01" db="EMBL/GenBank/DDBJ databases">
        <title>Bacillus changyiensis sp. nov., isolated from a coastal deposit.</title>
        <authorList>
            <person name="Xiao G."/>
            <person name="Lai Q."/>
            <person name="Hu Z."/>
            <person name="Shao Z."/>
        </authorList>
    </citation>
    <scope>NUCLEOTIDE SEQUENCE [LARGE SCALE GENOMIC DNA]</scope>
    <source>
        <strain evidence="4 5">CLL-7-23</strain>
    </source>
</reference>
<sequence>MRWGKWIVLLFLMISLTACGQTEKTASSDQKLKMLTAKLEVPKHVAKKEKAHIKASVLYGDEPVTNADEVEFECWKSGSKDESQLQKAKHEGKGVYSIEKAFPKDGLYKVQVHVTAKKQHTMPVTEIKVGKVDQSHEKEDQKEEAHHH</sequence>
<keyword evidence="5" id="KW-1185">Reference proteome</keyword>
<evidence type="ECO:0000256" key="2">
    <source>
        <dbReference type="SAM" id="SignalP"/>
    </source>
</evidence>
<gene>
    <name evidence="4" type="ORF">PJ311_11995</name>
</gene>
<proteinExistence type="predicted"/>
<evidence type="ECO:0000313" key="5">
    <source>
        <dbReference type="Proteomes" id="UP001211894"/>
    </source>
</evidence>